<reference evidence="1 2" key="1">
    <citation type="submission" date="2020-09" db="EMBL/GenBank/DDBJ databases">
        <title>Characterization and genome sequencing of Ruminiclostridium sp. nov. MA18.</title>
        <authorList>
            <person name="Rettenmaier R."/>
            <person name="Kowollik M.-L."/>
            <person name="Liebl W."/>
            <person name="Zverlov V."/>
        </authorList>
    </citation>
    <scope>NUCLEOTIDE SEQUENCE [LARGE SCALE GENOMIC DNA]</scope>
    <source>
        <strain evidence="1 2">MA18</strain>
    </source>
</reference>
<gene>
    <name evidence="1" type="ORF">EHE19_012290</name>
</gene>
<keyword evidence="2" id="KW-1185">Reference proteome</keyword>
<dbReference type="KEGG" id="rher:EHE19_012290"/>
<evidence type="ECO:0000313" key="1">
    <source>
        <dbReference type="EMBL" id="QNU65695.1"/>
    </source>
</evidence>
<dbReference type="EMBL" id="CP061336">
    <property type="protein sequence ID" value="QNU65695.1"/>
    <property type="molecule type" value="Genomic_DNA"/>
</dbReference>
<dbReference type="PROSITE" id="PS51257">
    <property type="entry name" value="PROKAR_LIPOPROTEIN"/>
    <property type="match status" value="1"/>
</dbReference>
<evidence type="ECO:0000313" key="2">
    <source>
        <dbReference type="Proteomes" id="UP000306409"/>
    </source>
</evidence>
<proteinExistence type="predicted"/>
<sequence length="266" mass="30254">MRRVILFILLFSLIIVSGCNEEKSAIPKHGASMYDDLSINLKKSTKTIDLFIDSGNLQIYCWDKKVIKLEAKHTIRDNKTNEELEEMLKKYTITSEEKDNTLFFKVEYDGKIKNPQDIYTDIKLTVPKQINTLNISHQYGSIIVRDRFEGDITADLDYVNSEIKAFKGQLIYECDNGNLRVNSGKLSNQSYVDINSGNIYIKAQCQEKSKYFFKTKTGNIDLHFPIDSGIKLNSTGTVNNNQFAENGGDIEIEAISKMGKISLNGY</sequence>
<name>A0A4U7JE04_9FIRM</name>
<protein>
    <recommendedName>
        <fullName evidence="3">Adhesin domain-containing protein</fullName>
    </recommendedName>
</protein>
<organism evidence="1 2">
    <name type="scientific">Ruminiclostridium herbifermentans</name>
    <dbReference type="NCBI Taxonomy" id="2488810"/>
    <lineage>
        <taxon>Bacteria</taxon>
        <taxon>Bacillati</taxon>
        <taxon>Bacillota</taxon>
        <taxon>Clostridia</taxon>
        <taxon>Eubacteriales</taxon>
        <taxon>Oscillospiraceae</taxon>
        <taxon>Ruminiclostridium</taxon>
    </lineage>
</organism>
<dbReference type="OrthoDB" id="1738147at2"/>
<dbReference type="RefSeq" id="WP_137697938.1">
    <property type="nucleotide sequence ID" value="NZ_CP061336.1"/>
</dbReference>
<dbReference type="AlphaFoldDB" id="A0A4U7JE04"/>
<evidence type="ECO:0008006" key="3">
    <source>
        <dbReference type="Google" id="ProtNLM"/>
    </source>
</evidence>
<dbReference type="Proteomes" id="UP000306409">
    <property type="component" value="Chromosome"/>
</dbReference>
<accession>A0A4U7JE04</accession>